<keyword evidence="4" id="KW-1185">Reference proteome</keyword>
<feature type="transmembrane region" description="Helical" evidence="1">
    <location>
        <begin position="95"/>
        <end position="123"/>
    </location>
</feature>
<organism evidence="3 4">
    <name type="scientific">Bulleidia extructa W1219</name>
    <dbReference type="NCBI Taxonomy" id="679192"/>
    <lineage>
        <taxon>Bacteria</taxon>
        <taxon>Bacillati</taxon>
        <taxon>Bacillota</taxon>
        <taxon>Erysipelotrichia</taxon>
        <taxon>Erysipelotrichales</taxon>
        <taxon>Erysipelotrichaceae</taxon>
        <taxon>Bulleidia</taxon>
    </lineage>
</organism>
<reference evidence="4" key="1">
    <citation type="submission" date="2009-12" db="EMBL/GenBank/DDBJ databases">
        <title>Sequence of Clostridiales genomosp. BVAB3 str. UPII9-5.</title>
        <authorList>
            <person name="Madupu R."/>
            <person name="Durkin A.S."/>
            <person name="Torralba M."/>
            <person name="Methe B."/>
            <person name="Sutton G.G."/>
            <person name="Strausberg R.L."/>
            <person name="Nelson K.E."/>
        </authorList>
    </citation>
    <scope>NUCLEOTIDE SEQUENCE [LARGE SCALE GENOMIC DNA]</scope>
    <source>
        <strain evidence="4">W1219</strain>
    </source>
</reference>
<keyword evidence="1" id="KW-0812">Transmembrane</keyword>
<dbReference type="GO" id="GO:0016020">
    <property type="term" value="C:membrane"/>
    <property type="evidence" value="ECO:0007669"/>
    <property type="project" value="InterPro"/>
</dbReference>
<feature type="domain" description="Prepilin type IV endopeptidase peptidase" evidence="2">
    <location>
        <begin position="11"/>
        <end position="117"/>
    </location>
</feature>
<name>D2MPR3_9FIRM</name>
<dbReference type="Pfam" id="PF01478">
    <property type="entry name" value="Peptidase_A24"/>
    <property type="match status" value="1"/>
</dbReference>
<proteinExistence type="predicted"/>
<feature type="transmembrane region" description="Helical" evidence="1">
    <location>
        <begin position="54"/>
        <end position="75"/>
    </location>
</feature>
<dbReference type="STRING" id="679192.HMPREF9013_0300"/>
<keyword evidence="1" id="KW-0472">Membrane</keyword>
<evidence type="ECO:0000256" key="1">
    <source>
        <dbReference type="SAM" id="Phobius"/>
    </source>
</evidence>
<feature type="transmembrane region" description="Helical" evidence="1">
    <location>
        <begin position="26"/>
        <end position="47"/>
    </location>
</feature>
<evidence type="ECO:0000313" key="3">
    <source>
        <dbReference type="EMBL" id="EFC05366.1"/>
    </source>
</evidence>
<dbReference type="RefSeq" id="WP_006627376.1">
    <property type="nucleotide sequence ID" value="NZ_ADFR01000014.1"/>
</dbReference>
<accession>D2MPR3</accession>
<protein>
    <submittedName>
        <fullName evidence="3">Peptidase, A24 family</fullName>
    </submittedName>
</protein>
<dbReference type="OrthoDB" id="1650845at2"/>
<gene>
    <name evidence="3" type="ORF">HMPREF9013_0300</name>
</gene>
<comment type="caution">
    <text evidence="3">The sequence shown here is derived from an EMBL/GenBank/DDBJ whole genome shotgun (WGS) entry which is preliminary data.</text>
</comment>
<feature type="transmembrane region" description="Helical" evidence="1">
    <location>
        <begin position="130"/>
        <end position="151"/>
    </location>
</feature>
<evidence type="ECO:0000313" key="4">
    <source>
        <dbReference type="Proteomes" id="UP000005017"/>
    </source>
</evidence>
<sequence length="156" mass="17112">MSFIFLSFFLVFELFAAVISMIDFRARIIPNELVMILSAIGFIYSLVTKGLQGLGVALIAPVVLFILFMIIMVGFQKLTGKQFVMGAGDLKLMMAASLVVGNLAGFQIFLLGMAGFMMAYILIGLGLKKITLYSLYPMAAFIMLGMLLGLFERVLI</sequence>
<dbReference type="EMBL" id="ADFR01000014">
    <property type="protein sequence ID" value="EFC05366.1"/>
    <property type="molecule type" value="Genomic_DNA"/>
</dbReference>
<keyword evidence="1" id="KW-1133">Transmembrane helix</keyword>
<dbReference type="GO" id="GO:0004190">
    <property type="term" value="F:aspartic-type endopeptidase activity"/>
    <property type="evidence" value="ECO:0007669"/>
    <property type="project" value="InterPro"/>
</dbReference>
<dbReference type="Proteomes" id="UP000005017">
    <property type="component" value="Unassembled WGS sequence"/>
</dbReference>
<dbReference type="eggNOG" id="COG1989">
    <property type="taxonomic scope" value="Bacteria"/>
</dbReference>
<evidence type="ECO:0000259" key="2">
    <source>
        <dbReference type="Pfam" id="PF01478"/>
    </source>
</evidence>
<dbReference type="Gene3D" id="1.20.120.1220">
    <property type="match status" value="1"/>
</dbReference>
<dbReference type="InterPro" id="IPR000045">
    <property type="entry name" value="Prepilin_IV_endopep_pep"/>
</dbReference>
<dbReference type="AlphaFoldDB" id="D2MPR3"/>